<evidence type="ECO:0000256" key="5">
    <source>
        <dbReference type="PROSITE-ProRule" id="PRU00309"/>
    </source>
</evidence>
<name>A0AAV6VR19_9ARAC</name>
<dbReference type="PANTHER" id="PTHR46927">
    <property type="entry name" value="AGAP005574-PA"/>
    <property type="match status" value="1"/>
</dbReference>
<keyword evidence="3" id="KW-0862">Zinc</keyword>
<dbReference type="EMBL" id="JAFNEN010000034">
    <property type="protein sequence ID" value="KAG8198940.1"/>
    <property type="molecule type" value="Genomic_DNA"/>
</dbReference>
<keyword evidence="6" id="KW-0175">Coiled coil</keyword>
<evidence type="ECO:0000256" key="2">
    <source>
        <dbReference type="ARBA" id="ARBA00022771"/>
    </source>
</evidence>
<dbReference type="SMART" id="SM00692">
    <property type="entry name" value="DM3"/>
    <property type="match status" value="1"/>
</dbReference>
<reference evidence="9 10" key="1">
    <citation type="journal article" date="2022" name="Nat. Ecol. Evol.">
        <title>A masculinizing supergene underlies an exaggerated male reproductive morph in a spider.</title>
        <authorList>
            <person name="Hendrickx F."/>
            <person name="De Corte Z."/>
            <person name="Sonet G."/>
            <person name="Van Belleghem S.M."/>
            <person name="Kostlbacher S."/>
            <person name="Vangestel C."/>
        </authorList>
    </citation>
    <scope>NUCLEOTIDE SEQUENCE [LARGE SCALE GENOMIC DNA]</scope>
    <source>
        <strain evidence="9">W744_W776</strain>
    </source>
</reference>
<evidence type="ECO:0000259" key="8">
    <source>
        <dbReference type="PROSITE" id="PS50950"/>
    </source>
</evidence>
<feature type="compositionally biased region" description="Acidic residues" evidence="7">
    <location>
        <begin position="403"/>
        <end position="421"/>
    </location>
</feature>
<organism evidence="9 10">
    <name type="scientific">Oedothorax gibbosus</name>
    <dbReference type="NCBI Taxonomy" id="931172"/>
    <lineage>
        <taxon>Eukaryota</taxon>
        <taxon>Metazoa</taxon>
        <taxon>Ecdysozoa</taxon>
        <taxon>Arthropoda</taxon>
        <taxon>Chelicerata</taxon>
        <taxon>Arachnida</taxon>
        <taxon>Araneae</taxon>
        <taxon>Araneomorphae</taxon>
        <taxon>Entelegynae</taxon>
        <taxon>Araneoidea</taxon>
        <taxon>Linyphiidae</taxon>
        <taxon>Erigoninae</taxon>
        <taxon>Oedothorax</taxon>
    </lineage>
</organism>
<dbReference type="PANTHER" id="PTHR46927:SF3">
    <property type="entry name" value="THAP-TYPE DOMAIN-CONTAINING PROTEIN"/>
    <property type="match status" value="1"/>
</dbReference>
<dbReference type="GO" id="GO:0008270">
    <property type="term" value="F:zinc ion binding"/>
    <property type="evidence" value="ECO:0007669"/>
    <property type="project" value="UniProtKB-KW"/>
</dbReference>
<protein>
    <recommendedName>
        <fullName evidence="8">THAP-type domain-containing protein</fullName>
    </recommendedName>
</protein>
<evidence type="ECO:0000313" key="10">
    <source>
        <dbReference type="Proteomes" id="UP000827092"/>
    </source>
</evidence>
<keyword evidence="10" id="KW-1185">Reference proteome</keyword>
<keyword evidence="2 5" id="KW-0863">Zinc-finger</keyword>
<evidence type="ECO:0000313" key="9">
    <source>
        <dbReference type="EMBL" id="KAG8198940.1"/>
    </source>
</evidence>
<gene>
    <name evidence="9" type="ORF">JTE90_015146</name>
</gene>
<dbReference type="Gene3D" id="6.20.210.20">
    <property type="entry name" value="THAP domain"/>
    <property type="match status" value="1"/>
</dbReference>
<feature type="region of interest" description="Disordered" evidence="7">
    <location>
        <begin position="426"/>
        <end position="448"/>
    </location>
</feature>
<sequence length="448" mass="50086">MCNKPFAIAPALHPSVISAKESVPVSCEVPVTCSKPPTSEEWTLVTFKRHPRLAIKSNSMLHVACTIRQSCPSSGSLESQFVESLFVCEMVISCAALGCKNKQSDLNSDGNKLSFHRFPSDKDLAWAWLVASQRLDFVPTRYSYFCSEHFTEEQFNLTQKGRRLRPNAVPTRFRVNHKVIQKTPTLFPSPKPSETQPKVKIEPKQHFGVKKTPKKVFPVQPRVPILPKQASDAQTPITIAPKPLVNDVPLAPNPVIDLSSIANTVVNSNLIQAAVKAYRQSTNANMSQQQQATPVSVYVVHPQPNGSNIVTIPSVQDLGSVPTQNGGSLPTSSFQPATSSKPQNVDSYGERLKNIHKIRSYENRITKYRKDIKILQLKHKIQQNKIEKLKDIIKDLRRANWVGDDESEEEDMSEDLSEDEIYSEYLKHQTAESEKEDFSIDGDSTQSA</sequence>
<dbReference type="InterPro" id="IPR006612">
    <property type="entry name" value="THAP_Znf"/>
</dbReference>
<dbReference type="InterPro" id="IPR052224">
    <property type="entry name" value="THAP_domain_protein"/>
</dbReference>
<evidence type="ECO:0000256" key="3">
    <source>
        <dbReference type="ARBA" id="ARBA00022833"/>
    </source>
</evidence>
<dbReference type="PROSITE" id="PS50950">
    <property type="entry name" value="ZF_THAP"/>
    <property type="match status" value="1"/>
</dbReference>
<comment type="caution">
    <text evidence="9">The sequence shown here is derived from an EMBL/GenBank/DDBJ whole genome shotgun (WGS) entry which is preliminary data.</text>
</comment>
<dbReference type="InterPro" id="IPR038441">
    <property type="entry name" value="THAP_Znf_sf"/>
</dbReference>
<evidence type="ECO:0000256" key="4">
    <source>
        <dbReference type="ARBA" id="ARBA00023125"/>
    </source>
</evidence>
<feature type="compositionally biased region" description="Basic and acidic residues" evidence="7">
    <location>
        <begin position="426"/>
        <end position="438"/>
    </location>
</feature>
<feature type="coiled-coil region" evidence="6">
    <location>
        <begin position="358"/>
        <end position="399"/>
    </location>
</feature>
<feature type="region of interest" description="Disordered" evidence="7">
    <location>
        <begin position="317"/>
        <end position="346"/>
    </location>
</feature>
<dbReference type="Pfam" id="PF05485">
    <property type="entry name" value="THAP"/>
    <property type="match status" value="1"/>
</dbReference>
<feature type="region of interest" description="Disordered" evidence="7">
    <location>
        <begin position="402"/>
        <end position="421"/>
    </location>
</feature>
<dbReference type="Proteomes" id="UP000827092">
    <property type="component" value="Unassembled WGS sequence"/>
</dbReference>
<evidence type="ECO:0000256" key="1">
    <source>
        <dbReference type="ARBA" id="ARBA00022723"/>
    </source>
</evidence>
<keyword evidence="1" id="KW-0479">Metal-binding</keyword>
<dbReference type="AlphaFoldDB" id="A0AAV6VR19"/>
<proteinExistence type="predicted"/>
<dbReference type="SUPFAM" id="SSF57716">
    <property type="entry name" value="Glucocorticoid receptor-like (DNA-binding domain)"/>
    <property type="match status" value="1"/>
</dbReference>
<evidence type="ECO:0000256" key="7">
    <source>
        <dbReference type="SAM" id="MobiDB-lite"/>
    </source>
</evidence>
<dbReference type="GO" id="GO:0003677">
    <property type="term" value="F:DNA binding"/>
    <property type="evidence" value="ECO:0007669"/>
    <property type="project" value="UniProtKB-UniRule"/>
</dbReference>
<evidence type="ECO:0000256" key="6">
    <source>
        <dbReference type="SAM" id="Coils"/>
    </source>
</evidence>
<accession>A0AAV6VR19</accession>
<feature type="compositionally biased region" description="Polar residues" evidence="7">
    <location>
        <begin position="321"/>
        <end position="346"/>
    </location>
</feature>
<keyword evidence="4 5" id="KW-0238">DNA-binding</keyword>
<dbReference type="SMART" id="SM00980">
    <property type="entry name" value="THAP"/>
    <property type="match status" value="1"/>
</dbReference>
<feature type="domain" description="THAP-type" evidence="8">
    <location>
        <begin position="90"/>
        <end position="173"/>
    </location>
</feature>